<gene>
    <name evidence="2" type="ORF">CALVIDRAFT_535926</name>
</gene>
<evidence type="ECO:0000313" key="2">
    <source>
        <dbReference type="EMBL" id="KZO97834.1"/>
    </source>
</evidence>
<accession>A0A167NLE4</accession>
<dbReference type="EMBL" id="KV417278">
    <property type="protein sequence ID" value="KZO97834.1"/>
    <property type="molecule type" value="Genomic_DNA"/>
</dbReference>
<keyword evidence="3" id="KW-1185">Reference proteome</keyword>
<feature type="compositionally biased region" description="Polar residues" evidence="1">
    <location>
        <begin position="14"/>
        <end position="39"/>
    </location>
</feature>
<dbReference type="AlphaFoldDB" id="A0A167NLE4"/>
<feature type="region of interest" description="Disordered" evidence="1">
    <location>
        <begin position="14"/>
        <end position="40"/>
    </location>
</feature>
<dbReference type="OrthoDB" id="2798764at2759"/>
<protein>
    <submittedName>
        <fullName evidence="2">Uncharacterized protein</fullName>
    </submittedName>
</protein>
<dbReference type="Proteomes" id="UP000076738">
    <property type="component" value="Unassembled WGS sequence"/>
</dbReference>
<sequence>MFDTLFGKTAPIASQQQVTSPAAVTSQPVPLKSMSTNVPTEEERQAARLRGGCIPCPVSIIC</sequence>
<evidence type="ECO:0000256" key="1">
    <source>
        <dbReference type="SAM" id="MobiDB-lite"/>
    </source>
</evidence>
<name>A0A167NLE4_CALVF</name>
<organism evidence="2 3">
    <name type="scientific">Calocera viscosa (strain TUFC12733)</name>
    <dbReference type="NCBI Taxonomy" id="1330018"/>
    <lineage>
        <taxon>Eukaryota</taxon>
        <taxon>Fungi</taxon>
        <taxon>Dikarya</taxon>
        <taxon>Basidiomycota</taxon>
        <taxon>Agaricomycotina</taxon>
        <taxon>Dacrymycetes</taxon>
        <taxon>Dacrymycetales</taxon>
        <taxon>Dacrymycetaceae</taxon>
        <taxon>Calocera</taxon>
    </lineage>
</organism>
<evidence type="ECO:0000313" key="3">
    <source>
        <dbReference type="Proteomes" id="UP000076738"/>
    </source>
</evidence>
<reference evidence="2 3" key="1">
    <citation type="journal article" date="2016" name="Mol. Biol. Evol.">
        <title>Comparative Genomics of Early-Diverging Mushroom-Forming Fungi Provides Insights into the Origins of Lignocellulose Decay Capabilities.</title>
        <authorList>
            <person name="Nagy L.G."/>
            <person name="Riley R."/>
            <person name="Tritt A."/>
            <person name="Adam C."/>
            <person name="Daum C."/>
            <person name="Floudas D."/>
            <person name="Sun H."/>
            <person name="Yadav J.S."/>
            <person name="Pangilinan J."/>
            <person name="Larsson K.H."/>
            <person name="Matsuura K."/>
            <person name="Barry K."/>
            <person name="Labutti K."/>
            <person name="Kuo R."/>
            <person name="Ohm R.A."/>
            <person name="Bhattacharya S.S."/>
            <person name="Shirouzu T."/>
            <person name="Yoshinaga Y."/>
            <person name="Martin F.M."/>
            <person name="Grigoriev I.V."/>
            <person name="Hibbett D.S."/>
        </authorList>
    </citation>
    <scope>NUCLEOTIDE SEQUENCE [LARGE SCALE GENOMIC DNA]</scope>
    <source>
        <strain evidence="2 3">TUFC12733</strain>
    </source>
</reference>
<proteinExistence type="predicted"/>